<dbReference type="STRING" id="756499.Desde_3850"/>
<dbReference type="RefSeq" id="WP_014795589.1">
    <property type="nucleotide sequence ID" value="NC_018017.1"/>
</dbReference>
<dbReference type="Proteomes" id="UP000006053">
    <property type="component" value="Chromosome"/>
</dbReference>
<dbReference type="EMBL" id="CP003348">
    <property type="protein sequence ID" value="AFM02117.1"/>
    <property type="molecule type" value="Genomic_DNA"/>
</dbReference>
<evidence type="ECO:0000313" key="9">
    <source>
        <dbReference type="Proteomes" id="UP000006053"/>
    </source>
</evidence>
<dbReference type="InterPro" id="IPR011081">
    <property type="entry name" value="Big_4"/>
</dbReference>
<dbReference type="AlphaFoldDB" id="I4ADT2"/>
<dbReference type="InterPro" id="IPR007253">
    <property type="entry name" value="Cell_wall-bd_2"/>
</dbReference>
<dbReference type="eggNOG" id="COG2247">
    <property type="taxonomic scope" value="Bacteria"/>
</dbReference>
<feature type="transmembrane region" description="Helical" evidence="5">
    <location>
        <begin position="291"/>
        <end position="313"/>
    </location>
</feature>
<sequence>MKTQKNTKPSVQWYYLLPLIFVMAAVPLIVHLKVIPLSGVSLAYWNGSAENYDFFSYYKGIGVIIAALSGAFLVIVRVFQNTPRLVKKSLRPYYTAAVLYFLLITASAVVSDFRSVALSGFPDRYEGMYVLAAYLLIFLVTTALVSDEKQVKLILGGLLAGALVIGLIGLFQYIGYDVLKSDIAKSLFLSGEHKQIGEQLTFKFDKNVIYATLYHYNYVGSYIAMLFPLCFALLVLVKDKRAKAGLSLMTVLMGIVWLGCNARSGIVGGGLALLVFLIAINKMIRKHWKYFGAGLLVMIALAIGLNQLSGGYLSTRAMSLYTDTRALIGLAGNAESQEDSIPLKAVNINGKQGTIVTDSETLNFTYDEDRLVFMDSENKPILYTYDRDQGTMMFSDPKYTDYLLTVGQLNGKGALKIQKGDIQLFFGLEPEKLTFLGPNGREISLEPIESWGFTGYERIGSSRGYIWSRSLPLLKNTLFLGYGPDTFAIVFPQHDILGKMYAYHGDMWQIVDKPHNQYLQIAINTGIISLLAFLFIVVYYLYQSFRLYVSNPFRDFLSQAGVAVFIAIVGYLGAAFFNDSVVSVAPVFWCLLGLGVSINHMLKAKPSEGAMSWEDVKKVINMKILSRKITGILLGAVLLIFSLDQQAYASTTVSRLSGSDRYQTAVAISQSGWPDGADNVVITTGQNFPDALSAATLAGKNGAPILLAGPKGFSPETLREIKRLSPKKAYIVGGLSAVPNSVESQLSANGITSTRLSGKDRYDTAMAVARSVGMSKGIIIVPGESFADALSAAPLAAAEGMPIIPVPSDDMTKNQKSYFARAKLSRVIILGTAKEIPQVIRSQFAAAENITGADPYTRNIALLQKFSESLSKDRVFIATGQAYPDALAAAAYAQMNNNPVILLNGNQISAAADKYFSTQVIDEITVLGGEGVIASSTVQRLANLTPTVSEVKSIDVAVKENQSYTLPKTIEAKTSQGNWAQVPVTWNLTNVSTAKTGTYYYTGSVKGYDGTVELVLTVEAGPVKVDTFGAEVIRGSDYSLPETVTVSMSDHSIKKLPVQWSSTPTATILNKAGTYTFQGTVEGTDLTTTLSLKVSEDKAIEFKDGSLEWAVKYTLGKQSSPQPAYLSEVLELTSLNLDGYGIRDLTGLEACSNLRTLDLRNNFLKGSNLSTLQRLPDLEYLNLRNNDLEQVDTVRNLTKLTYLDISLNKIKDFAPIRDLTRLTSLFLKSNETQDFSATRSYYPMLKEKDFTL</sequence>
<feature type="transmembrane region" description="Helical" evidence="5">
    <location>
        <begin position="521"/>
        <end position="542"/>
    </location>
</feature>
<dbReference type="InterPro" id="IPR007016">
    <property type="entry name" value="O-antigen_ligase-rel_domated"/>
</dbReference>
<keyword evidence="9" id="KW-1185">Reference proteome</keyword>
<dbReference type="GO" id="GO:0030288">
    <property type="term" value="C:outer membrane-bounded periplasmic space"/>
    <property type="evidence" value="ECO:0007669"/>
    <property type="project" value="TreeGrafter"/>
</dbReference>
<dbReference type="Pfam" id="PF04932">
    <property type="entry name" value="Wzy_C"/>
    <property type="match status" value="1"/>
</dbReference>
<keyword evidence="2 5" id="KW-0812">Transmembrane</keyword>
<feature type="domain" description="Bacterial Ig-like" evidence="7">
    <location>
        <begin position="952"/>
        <end position="1008"/>
    </location>
</feature>
<dbReference type="InterPro" id="IPR032675">
    <property type="entry name" value="LRR_dom_sf"/>
</dbReference>
<dbReference type="Pfam" id="PF07532">
    <property type="entry name" value="Big_4"/>
    <property type="match status" value="2"/>
</dbReference>
<evidence type="ECO:0000256" key="3">
    <source>
        <dbReference type="ARBA" id="ARBA00022989"/>
    </source>
</evidence>
<reference evidence="8 9" key="2">
    <citation type="journal article" date="2015" name="J. Bacteriol.">
        <title>Genomic, proteomic, and biochemical analysis of the organohalide respiratory pathway in Desulfitobacterium dehalogenans.</title>
        <authorList>
            <person name="Kruse T."/>
            <person name="van de Pas B.A."/>
            <person name="Atteia A."/>
            <person name="Krab K."/>
            <person name="Hagen W.R."/>
            <person name="Goodwin L."/>
            <person name="Chain P."/>
            <person name="Boeren S."/>
            <person name="Maphosa F."/>
            <person name="Schraa G."/>
            <person name="de Vos W.M."/>
            <person name="van der Oost J."/>
            <person name="Smidt H."/>
            <person name="Stams A.J."/>
        </authorList>
    </citation>
    <scope>NUCLEOTIDE SEQUENCE [LARGE SCALE GENOMIC DNA]</scope>
    <source>
        <strain evidence="9">ATCC 51507 / DSM 9161 / JW/IU-DC1</strain>
    </source>
</reference>
<dbReference type="InterPro" id="IPR001611">
    <property type="entry name" value="Leu-rich_rpt"/>
</dbReference>
<feature type="transmembrane region" description="Helical" evidence="5">
    <location>
        <begin position="129"/>
        <end position="146"/>
    </location>
</feature>
<dbReference type="SUPFAM" id="SSF52058">
    <property type="entry name" value="L domain-like"/>
    <property type="match status" value="1"/>
</dbReference>
<feature type="transmembrane region" description="Helical" evidence="5">
    <location>
        <begin position="219"/>
        <end position="237"/>
    </location>
</feature>
<dbReference type="eggNOG" id="COG3307">
    <property type="taxonomic scope" value="Bacteria"/>
</dbReference>
<dbReference type="Gene3D" id="3.40.50.12090">
    <property type="match status" value="1"/>
</dbReference>
<dbReference type="KEGG" id="ddh:Desde_3850"/>
<feature type="transmembrane region" description="Helical" evidence="5">
    <location>
        <begin position="583"/>
        <end position="604"/>
    </location>
</feature>
<evidence type="ECO:0000256" key="2">
    <source>
        <dbReference type="ARBA" id="ARBA00022692"/>
    </source>
</evidence>
<dbReference type="Pfam" id="PF04122">
    <property type="entry name" value="CW_binding_2"/>
    <property type="match status" value="3"/>
</dbReference>
<evidence type="ECO:0000256" key="5">
    <source>
        <dbReference type="SAM" id="Phobius"/>
    </source>
</evidence>
<feature type="transmembrane region" description="Helical" evidence="5">
    <location>
        <begin position="153"/>
        <end position="174"/>
    </location>
</feature>
<dbReference type="InterPro" id="IPR051922">
    <property type="entry name" value="Bact_Sporulation_Assoc"/>
</dbReference>
<comment type="subcellular location">
    <subcellularLocation>
        <location evidence="1">Membrane</location>
        <topology evidence="1">Multi-pass membrane protein</topology>
    </subcellularLocation>
</comment>
<dbReference type="PANTHER" id="PTHR30032:SF8">
    <property type="entry name" value="GERMINATION-SPECIFIC N-ACETYLMURAMOYL-L-ALANINE AMIDASE"/>
    <property type="match status" value="1"/>
</dbReference>
<dbReference type="Gene3D" id="2.30.30.100">
    <property type="match status" value="1"/>
</dbReference>
<dbReference type="eggNOG" id="COG4886">
    <property type="taxonomic scope" value="Bacteria"/>
</dbReference>
<keyword evidence="3 5" id="KW-1133">Transmembrane helix</keyword>
<evidence type="ECO:0000259" key="6">
    <source>
        <dbReference type="Pfam" id="PF04932"/>
    </source>
</evidence>
<gene>
    <name evidence="8" type="ordered locus">Desde_3850</name>
</gene>
<feature type="transmembrane region" description="Helical" evidence="5">
    <location>
        <begin position="91"/>
        <end position="109"/>
    </location>
</feature>
<dbReference type="PROSITE" id="PS51450">
    <property type="entry name" value="LRR"/>
    <property type="match status" value="3"/>
</dbReference>
<evidence type="ECO:0000313" key="8">
    <source>
        <dbReference type="EMBL" id="AFM02117.1"/>
    </source>
</evidence>
<dbReference type="PANTHER" id="PTHR30032">
    <property type="entry name" value="N-ACETYLMURAMOYL-L-ALANINE AMIDASE-RELATED"/>
    <property type="match status" value="1"/>
</dbReference>
<protein>
    <submittedName>
        <fullName evidence="8">Cell wall-binding protein</fullName>
    </submittedName>
</protein>
<feature type="domain" description="Bacterial Ig-like" evidence="7">
    <location>
        <begin position="1030"/>
        <end position="1084"/>
    </location>
</feature>
<keyword evidence="4 5" id="KW-0472">Membrane</keyword>
<dbReference type="HOGENOM" id="CLU_265627_0_0_9"/>
<feature type="transmembrane region" description="Helical" evidence="5">
    <location>
        <begin position="12"/>
        <end position="35"/>
    </location>
</feature>
<feature type="transmembrane region" description="Helical" evidence="5">
    <location>
        <begin position="554"/>
        <end position="577"/>
    </location>
</feature>
<evidence type="ECO:0000256" key="1">
    <source>
        <dbReference type="ARBA" id="ARBA00004141"/>
    </source>
</evidence>
<accession>I4ADT2</accession>
<dbReference type="GO" id="GO:0016020">
    <property type="term" value="C:membrane"/>
    <property type="evidence" value="ECO:0007669"/>
    <property type="project" value="UniProtKB-SubCell"/>
</dbReference>
<proteinExistence type="predicted"/>
<evidence type="ECO:0000256" key="4">
    <source>
        <dbReference type="ARBA" id="ARBA00023136"/>
    </source>
</evidence>
<name>I4ADT2_DESDJ</name>
<feature type="domain" description="O-antigen ligase-related" evidence="6">
    <location>
        <begin position="459"/>
        <end position="534"/>
    </location>
</feature>
<reference evidence="9" key="1">
    <citation type="submission" date="2012-06" db="EMBL/GenBank/DDBJ databases">
        <title>Complete sequence of Desulfitobacterium dehalogenans ATCC 51507.</title>
        <authorList>
            <person name="Lucas S."/>
            <person name="Han J."/>
            <person name="Lapidus A."/>
            <person name="Cheng J.-F."/>
            <person name="Goodwin L."/>
            <person name="Pitluck S."/>
            <person name="Peters L."/>
            <person name="Ovchinnikova G."/>
            <person name="Teshima H."/>
            <person name="Detter J.C."/>
            <person name="Han C."/>
            <person name="Tapia R."/>
            <person name="Land M."/>
            <person name="Hauser L."/>
            <person name="Kyrpides N."/>
            <person name="Ivanova N."/>
            <person name="Pagani I."/>
            <person name="Kruse T."/>
            <person name="de Vos W.M."/>
            <person name="Smidt H."/>
            <person name="Woyke T."/>
        </authorList>
    </citation>
    <scope>NUCLEOTIDE SEQUENCE [LARGE SCALE GENOMIC DNA]</scope>
    <source>
        <strain evidence="9">ATCC 51507 / DSM 9161 / JW/IU-DC1</strain>
    </source>
</reference>
<feature type="transmembrane region" description="Helical" evidence="5">
    <location>
        <begin position="266"/>
        <end position="284"/>
    </location>
</feature>
<dbReference type="Gene3D" id="3.80.10.10">
    <property type="entry name" value="Ribonuclease Inhibitor"/>
    <property type="match status" value="1"/>
</dbReference>
<organism evidence="8 9">
    <name type="scientific">Desulfitobacterium dehalogenans (strain ATCC 51507 / DSM 9161 / JW/IU-DC1)</name>
    <dbReference type="NCBI Taxonomy" id="756499"/>
    <lineage>
        <taxon>Bacteria</taxon>
        <taxon>Bacillati</taxon>
        <taxon>Bacillota</taxon>
        <taxon>Clostridia</taxon>
        <taxon>Eubacteriales</taxon>
        <taxon>Desulfitobacteriaceae</taxon>
        <taxon>Desulfitobacterium</taxon>
    </lineage>
</organism>
<evidence type="ECO:0000259" key="7">
    <source>
        <dbReference type="Pfam" id="PF07532"/>
    </source>
</evidence>
<feature type="transmembrane region" description="Helical" evidence="5">
    <location>
        <begin position="55"/>
        <end position="79"/>
    </location>
</feature>